<keyword evidence="2" id="KW-1185">Reference proteome</keyword>
<dbReference type="Pfam" id="PF04640">
    <property type="entry name" value="PLATZ"/>
    <property type="match status" value="1"/>
</dbReference>
<dbReference type="EMBL" id="KK105266">
    <property type="protein sequence ID" value="KIY92841.1"/>
    <property type="molecule type" value="Genomic_DNA"/>
</dbReference>
<sequence>METVHHGCGLAFTPSSSGISSGTAAVASTGAAGALPCAGGATAGGAASGGQSHYAREWLYRLVMFPLYFTPCPGCCVTNRTPKREQLLTLFDTQCPMRVLCSHCPEHKDRLPWLLQVRRSAFKDVVKATDILRFGCDTSGIQQYTLNGSKVLYLNREAAPDRKAAPTAAAPATTRL</sequence>
<organism evidence="1 2">
    <name type="scientific">Monoraphidium neglectum</name>
    <dbReference type="NCBI Taxonomy" id="145388"/>
    <lineage>
        <taxon>Eukaryota</taxon>
        <taxon>Viridiplantae</taxon>
        <taxon>Chlorophyta</taxon>
        <taxon>core chlorophytes</taxon>
        <taxon>Chlorophyceae</taxon>
        <taxon>CS clade</taxon>
        <taxon>Sphaeropleales</taxon>
        <taxon>Selenastraceae</taxon>
        <taxon>Monoraphidium</taxon>
    </lineage>
</organism>
<dbReference type="RefSeq" id="XP_013891861.1">
    <property type="nucleotide sequence ID" value="XM_014036407.1"/>
</dbReference>
<dbReference type="KEGG" id="mng:MNEG_15121"/>
<evidence type="ECO:0000313" key="1">
    <source>
        <dbReference type="EMBL" id="KIY92841.1"/>
    </source>
</evidence>
<dbReference type="GeneID" id="25732751"/>
<dbReference type="PANTHER" id="PTHR31065:SF1">
    <property type="entry name" value="OS09G0116050 PROTEIN"/>
    <property type="match status" value="1"/>
</dbReference>
<evidence type="ECO:0000313" key="2">
    <source>
        <dbReference type="Proteomes" id="UP000054498"/>
    </source>
</evidence>
<name>A0A0D2LST7_9CHLO</name>
<protein>
    <submittedName>
        <fullName evidence="1">Uncharacterized protein</fullName>
    </submittedName>
</protein>
<dbReference type="AlphaFoldDB" id="A0A0D2LST7"/>
<dbReference type="OrthoDB" id="1908108at2759"/>
<gene>
    <name evidence="1" type="ORF">MNEG_15121</name>
</gene>
<reference evidence="1 2" key="1">
    <citation type="journal article" date="2013" name="BMC Genomics">
        <title>Reconstruction of the lipid metabolism for the microalga Monoraphidium neglectum from its genome sequence reveals characteristics suitable for biofuel production.</title>
        <authorList>
            <person name="Bogen C."/>
            <person name="Al-Dilaimi A."/>
            <person name="Albersmeier A."/>
            <person name="Wichmann J."/>
            <person name="Grundmann M."/>
            <person name="Rupp O."/>
            <person name="Lauersen K.J."/>
            <person name="Blifernez-Klassen O."/>
            <person name="Kalinowski J."/>
            <person name="Goesmann A."/>
            <person name="Mussgnug J.H."/>
            <person name="Kruse O."/>
        </authorList>
    </citation>
    <scope>NUCLEOTIDE SEQUENCE [LARGE SCALE GENOMIC DNA]</scope>
    <source>
        <strain evidence="1 2">SAG 48.87</strain>
    </source>
</reference>
<dbReference type="InterPro" id="IPR006734">
    <property type="entry name" value="PLATZ"/>
</dbReference>
<dbReference type="STRING" id="145388.A0A0D2LST7"/>
<accession>A0A0D2LST7</accession>
<dbReference type="PANTHER" id="PTHR31065">
    <property type="entry name" value="PLATZ TRANSCRIPTION FACTOR FAMILY PROTEIN"/>
    <property type="match status" value="1"/>
</dbReference>
<dbReference type="Proteomes" id="UP000054498">
    <property type="component" value="Unassembled WGS sequence"/>
</dbReference>
<proteinExistence type="predicted"/>